<comment type="caution">
    <text evidence="1">The sequence shown here is derived from an EMBL/GenBank/DDBJ whole genome shotgun (WGS) entry which is preliminary data.</text>
</comment>
<dbReference type="Proteomes" id="UP000237968">
    <property type="component" value="Unassembled WGS sequence"/>
</dbReference>
<keyword evidence="2" id="KW-1185">Reference proteome</keyword>
<accession>A0A2S9XJZ3</accession>
<organism evidence="1 2">
    <name type="scientific">Enhygromyxa salina</name>
    <dbReference type="NCBI Taxonomy" id="215803"/>
    <lineage>
        <taxon>Bacteria</taxon>
        <taxon>Pseudomonadati</taxon>
        <taxon>Myxococcota</taxon>
        <taxon>Polyangia</taxon>
        <taxon>Nannocystales</taxon>
        <taxon>Nannocystaceae</taxon>
        <taxon>Enhygromyxa</taxon>
    </lineage>
</organism>
<evidence type="ECO:0000313" key="1">
    <source>
        <dbReference type="EMBL" id="PRP93173.1"/>
    </source>
</evidence>
<protein>
    <submittedName>
        <fullName evidence="1">Uncharacterized protein</fullName>
    </submittedName>
</protein>
<reference evidence="1 2" key="1">
    <citation type="submission" date="2018-03" db="EMBL/GenBank/DDBJ databases">
        <title>Draft Genome Sequences of the Obligatory Marine Myxobacteria Enhygromyxa salina SWB005.</title>
        <authorList>
            <person name="Poehlein A."/>
            <person name="Moghaddam J.A."/>
            <person name="Harms H."/>
            <person name="Alanjari M."/>
            <person name="Koenig G.M."/>
            <person name="Daniel R."/>
            <person name="Schaeberle T.F."/>
        </authorList>
    </citation>
    <scope>NUCLEOTIDE SEQUENCE [LARGE SCALE GENOMIC DNA]</scope>
    <source>
        <strain evidence="1 2">SWB005</strain>
    </source>
</reference>
<sequence>MICEVELLEAGEGGDPELLRSNRLDLGDALVMRAGPDDRARAASVYEAALVGCGADPSLCSILAAKLAQARSH</sequence>
<dbReference type="RefSeq" id="WP_106393716.1">
    <property type="nucleotide sequence ID" value="NZ_PVNK01000190.1"/>
</dbReference>
<dbReference type="AlphaFoldDB" id="A0A2S9XJZ3"/>
<gene>
    <name evidence="1" type="ORF">ENSA5_44400</name>
</gene>
<evidence type="ECO:0000313" key="2">
    <source>
        <dbReference type="Proteomes" id="UP000237968"/>
    </source>
</evidence>
<dbReference type="EMBL" id="PVNK01000190">
    <property type="protein sequence ID" value="PRP93173.1"/>
    <property type="molecule type" value="Genomic_DNA"/>
</dbReference>
<name>A0A2S9XJZ3_9BACT</name>
<proteinExistence type="predicted"/>